<comment type="caution">
    <text evidence="4">Lacks conserved residue(s) required for the propagation of feature annotation.</text>
</comment>
<keyword evidence="3" id="KW-0732">Signal</keyword>
<name>A0A5N5HXI0_9ROSA</name>
<dbReference type="Pfam" id="PF00082">
    <property type="entry name" value="Peptidase_S8"/>
    <property type="match status" value="1"/>
</dbReference>
<keyword evidence="6" id="KW-0645">Protease</keyword>
<protein>
    <submittedName>
        <fullName evidence="6">Subtilisin-like protease SDD1</fullName>
    </submittedName>
</protein>
<feature type="domain" description="Peptidase S8/S53" evidence="5">
    <location>
        <begin position="9"/>
        <end position="55"/>
    </location>
</feature>
<dbReference type="OrthoDB" id="4806556at2759"/>
<dbReference type="PANTHER" id="PTHR10795">
    <property type="entry name" value="PROPROTEIN CONVERTASE SUBTILISIN/KEXIN"/>
    <property type="match status" value="1"/>
</dbReference>
<dbReference type="GO" id="GO:0005576">
    <property type="term" value="C:extracellular region"/>
    <property type="evidence" value="ECO:0007669"/>
    <property type="project" value="UniProtKB-SubCell"/>
</dbReference>
<evidence type="ECO:0000256" key="4">
    <source>
        <dbReference type="PROSITE-ProRule" id="PRU01240"/>
    </source>
</evidence>
<comment type="caution">
    <text evidence="6">The sequence shown here is derived from an EMBL/GenBank/DDBJ whole genome shotgun (WGS) entry which is preliminary data.</text>
</comment>
<reference evidence="7" key="2">
    <citation type="submission" date="2019-10" db="EMBL/GenBank/DDBJ databases">
        <title>A de novo genome assembly of a pear dwarfing rootstock.</title>
        <authorList>
            <person name="Wang F."/>
            <person name="Wang J."/>
            <person name="Li S."/>
            <person name="Zhang Y."/>
            <person name="Fang M."/>
            <person name="Ma L."/>
            <person name="Zhao Y."/>
            <person name="Jiang S."/>
        </authorList>
    </citation>
    <scope>NUCLEOTIDE SEQUENCE [LARGE SCALE GENOMIC DNA]</scope>
</reference>
<proteinExistence type="inferred from homology"/>
<dbReference type="AlphaFoldDB" id="A0A5N5HXI0"/>
<evidence type="ECO:0000313" key="7">
    <source>
        <dbReference type="Proteomes" id="UP000327157"/>
    </source>
</evidence>
<reference evidence="6 7" key="1">
    <citation type="submission" date="2019-09" db="EMBL/GenBank/DDBJ databases">
        <authorList>
            <person name="Ou C."/>
        </authorList>
    </citation>
    <scope>NUCLEOTIDE SEQUENCE [LARGE SCALE GENOMIC DNA]</scope>
    <source>
        <strain evidence="6">S2</strain>
        <tissue evidence="6">Leaf</tissue>
    </source>
</reference>
<dbReference type="GO" id="GO:0004252">
    <property type="term" value="F:serine-type endopeptidase activity"/>
    <property type="evidence" value="ECO:0007669"/>
    <property type="project" value="InterPro"/>
</dbReference>
<organism evidence="6 7">
    <name type="scientific">Pyrus ussuriensis x Pyrus communis</name>
    <dbReference type="NCBI Taxonomy" id="2448454"/>
    <lineage>
        <taxon>Eukaryota</taxon>
        <taxon>Viridiplantae</taxon>
        <taxon>Streptophyta</taxon>
        <taxon>Embryophyta</taxon>
        <taxon>Tracheophyta</taxon>
        <taxon>Spermatophyta</taxon>
        <taxon>Magnoliopsida</taxon>
        <taxon>eudicotyledons</taxon>
        <taxon>Gunneridae</taxon>
        <taxon>Pentapetalae</taxon>
        <taxon>rosids</taxon>
        <taxon>fabids</taxon>
        <taxon>Rosales</taxon>
        <taxon>Rosaceae</taxon>
        <taxon>Amygdaloideae</taxon>
        <taxon>Maleae</taxon>
        <taxon>Pyrus</taxon>
    </lineage>
</organism>
<evidence type="ECO:0000259" key="5">
    <source>
        <dbReference type="Pfam" id="PF00082"/>
    </source>
</evidence>
<dbReference type="PROSITE" id="PS51892">
    <property type="entry name" value="SUBTILASE"/>
    <property type="match status" value="1"/>
</dbReference>
<evidence type="ECO:0000313" key="6">
    <source>
        <dbReference type="EMBL" id="KAB2632615.1"/>
    </source>
</evidence>
<dbReference type="InterPro" id="IPR036852">
    <property type="entry name" value="Peptidase_S8/S53_dom_sf"/>
</dbReference>
<dbReference type="InterPro" id="IPR045051">
    <property type="entry name" value="SBT"/>
</dbReference>
<keyword evidence="6" id="KW-0378">Hydrolase</keyword>
<gene>
    <name evidence="6" type="ORF">D8674_028862</name>
</gene>
<dbReference type="SUPFAM" id="SSF52743">
    <property type="entry name" value="Subtilisin-like"/>
    <property type="match status" value="1"/>
</dbReference>
<dbReference type="Proteomes" id="UP000327157">
    <property type="component" value="Chromosome 6"/>
</dbReference>
<dbReference type="GO" id="GO:0006508">
    <property type="term" value="P:proteolysis"/>
    <property type="evidence" value="ECO:0007669"/>
    <property type="project" value="UniProtKB-KW"/>
</dbReference>
<dbReference type="InterPro" id="IPR000209">
    <property type="entry name" value="Peptidase_S8/S53_dom"/>
</dbReference>
<comment type="similarity">
    <text evidence="2 4">Belongs to the peptidase S8 family.</text>
</comment>
<reference evidence="6 7" key="3">
    <citation type="submission" date="2019-11" db="EMBL/GenBank/DDBJ databases">
        <title>A de novo genome assembly of a pear dwarfing rootstock.</title>
        <authorList>
            <person name="Wang F."/>
            <person name="Wang J."/>
            <person name="Li S."/>
            <person name="Zhang Y."/>
            <person name="Fang M."/>
            <person name="Ma L."/>
            <person name="Zhao Y."/>
            <person name="Jiang S."/>
        </authorList>
    </citation>
    <scope>NUCLEOTIDE SEQUENCE [LARGE SCALE GENOMIC DNA]</scope>
    <source>
        <strain evidence="6">S2</strain>
        <tissue evidence="6">Leaf</tissue>
    </source>
</reference>
<sequence>MDNAIVPNPRATFNIIYGTSMATPHLSGIAALIKKSHPDWSPAAIQYAIMTTTDVLNLAGTPIVDQRLNPWISLQPVEAMSTLQRQMTRGSSST</sequence>
<evidence type="ECO:0000256" key="2">
    <source>
        <dbReference type="ARBA" id="ARBA00011073"/>
    </source>
</evidence>
<evidence type="ECO:0000256" key="1">
    <source>
        <dbReference type="ARBA" id="ARBA00004613"/>
    </source>
</evidence>
<dbReference type="EMBL" id="SMOL01000120">
    <property type="protein sequence ID" value="KAB2632615.1"/>
    <property type="molecule type" value="Genomic_DNA"/>
</dbReference>
<comment type="subcellular location">
    <subcellularLocation>
        <location evidence="1">Secreted</location>
    </subcellularLocation>
</comment>
<accession>A0A5N5HXI0</accession>
<dbReference type="Gene3D" id="3.40.50.200">
    <property type="entry name" value="Peptidase S8/S53 domain"/>
    <property type="match status" value="1"/>
</dbReference>
<evidence type="ECO:0000256" key="3">
    <source>
        <dbReference type="ARBA" id="ARBA00022729"/>
    </source>
</evidence>
<keyword evidence="7" id="KW-1185">Reference proteome</keyword>